<evidence type="ECO:0000256" key="4">
    <source>
        <dbReference type="ARBA" id="ARBA00022547"/>
    </source>
</evidence>
<dbReference type="InterPro" id="IPR028987">
    <property type="entry name" value="ATP_synth_B-like_membr_sf"/>
</dbReference>
<evidence type="ECO:0000256" key="9">
    <source>
        <dbReference type="ARBA" id="ARBA00023136"/>
    </source>
</evidence>
<keyword evidence="6 15" id="KW-0375">Hydrogen ion transport</keyword>
<comment type="function">
    <text evidence="12">Component of the F(0) channel, it forms part of the peripheral stalk, linking F(1) to F(0). The b'-subunit is a diverged and duplicated form of b found in plants and photosynthetic bacteria.</text>
</comment>
<evidence type="ECO:0000256" key="5">
    <source>
        <dbReference type="ARBA" id="ARBA00022692"/>
    </source>
</evidence>
<evidence type="ECO:0000256" key="7">
    <source>
        <dbReference type="ARBA" id="ARBA00022989"/>
    </source>
</evidence>
<evidence type="ECO:0000256" key="13">
    <source>
        <dbReference type="ARBA" id="ARBA00026054"/>
    </source>
</evidence>
<protein>
    <recommendedName>
        <fullName evidence="15">ATP synthase subunit b</fullName>
    </recommendedName>
    <alternativeName>
        <fullName evidence="15">ATP synthase F(0) sector subunit b</fullName>
    </alternativeName>
    <alternativeName>
        <fullName evidence="15">ATPase subunit I</fullName>
    </alternativeName>
    <alternativeName>
        <fullName evidence="15">F-type ATPase subunit b</fullName>
        <shortName evidence="15">F-ATPase subunit b</shortName>
    </alternativeName>
</protein>
<organism evidence="18 19">
    <name type="scientific">Candidatus Paraprevotella stercoravium</name>
    <dbReference type="NCBI Taxonomy" id="2838725"/>
    <lineage>
        <taxon>Bacteria</taxon>
        <taxon>Pseudomonadati</taxon>
        <taxon>Bacteroidota</taxon>
        <taxon>Bacteroidia</taxon>
        <taxon>Bacteroidales</taxon>
        <taxon>Prevotellaceae</taxon>
        <taxon>Paraprevotella</taxon>
    </lineage>
</organism>
<dbReference type="GO" id="GO:0046933">
    <property type="term" value="F:proton-transporting ATP synthase activity, rotational mechanism"/>
    <property type="evidence" value="ECO:0007669"/>
    <property type="project" value="UniProtKB-UniRule"/>
</dbReference>
<comment type="subcellular location">
    <subcellularLocation>
        <location evidence="15">Cell membrane</location>
        <topology evidence="15">Single-pass membrane protein</topology>
    </subcellularLocation>
    <subcellularLocation>
        <location evidence="14">Endomembrane system</location>
        <topology evidence="14">Single-pass membrane protein</topology>
    </subcellularLocation>
</comment>
<keyword evidence="4 15" id="KW-0138">CF(0)</keyword>
<comment type="similarity">
    <text evidence="1 15 16">Belongs to the ATPase B chain family.</text>
</comment>
<keyword evidence="3 15" id="KW-1003">Cell membrane</keyword>
<dbReference type="AlphaFoldDB" id="A0A9E2L7D7"/>
<dbReference type="Gene3D" id="6.10.250.1580">
    <property type="match status" value="1"/>
</dbReference>
<keyword evidence="8 15" id="KW-0406">Ion transport</keyword>
<evidence type="ECO:0000256" key="1">
    <source>
        <dbReference type="ARBA" id="ARBA00005513"/>
    </source>
</evidence>
<dbReference type="GO" id="GO:0046961">
    <property type="term" value="F:proton-transporting ATPase activity, rotational mechanism"/>
    <property type="evidence" value="ECO:0007669"/>
    <property type="project" value="TreeGrafter"/>
</dbReference>
<keyword evidence="10 15" id="KW-0066">ATP synthesis</keyword>
<accession>A0A9E2L7D7</accession>
<comment type="subunit">
    <text evidence="13">F-type ATPases have 2 components, F(1) - the catalytic core - and F(0) - the membrane proton channel. F(1) has five subunits: alpha(3), beta(3), gamma(1), delta(1), epsilon(1). F(0) has four main subunits: a(1), b(2) and c(10-14). The alpha and beta chains form an alternating ring which encloses part of the gamma chain. F(1) is attached to F(0) by a central stalk formed by the gamma and epsilon chains, while a peripheral stalk is formed by the delta and b chains.</text>
</comment>
<keyword evidence="5 15" id="KW-0812">Transmembrane</keyword>
<sequence>MGLLTPDPGTVFWMIIIFGVVFFILAKYAFPVIIGMVEERKKYIDQSLEAARQANEQLAQVREETDRMLKEARDEQTRILKEASQTRDRVIKEARVRAQLEAQKALEETRLQIVAEKESALNDIRQQVAILSVDVAEKILRKDLKSEQEQLDLVNRLIDEMVTASKK</sequence>
<dbReference type="InterPro" id="IPR005864">
    <property type="entry name" value="ATP_synth_F0_bsu_bac"/>
</dbReference>
<dbReference type="HAMAP" id="MF_01398">
    <property type="entry name" value="ATP_synth_b_bprime"/>
    <property type="match status" value="1"/>
</dbReference>
<keyword evidence="9 15" id="KW-0472">Membrane</keyword>
<evidence type="ECO:0000256" key="11">
    <source>
        <dbReference type="ARBA" id="ARBA00025198"/>
    </source>
</evidence>
<keyword evidence="17" id="KW-0175">Coiled coil</keyword>
<comment type="subunit">
    <text evidence="15">F-type ATPases have 2 components, F(1) - the catalytic core - and F(0) - the membrane proton channel. F(1) has five subunits: alpha(3), beta(3), gamma(1), delta(1), epsilon(1). F(0) has three main subunits: a(1), b(2) and c(10-14). The alpha and beta chains form an alternating ring which encloses part of the gamma chain. F(1) is attached to F(0) by a central stalk formed by the gamma and epsilon chains, while a peripheral stalk is formed by the delta and b chains.</text>
</comment>
<dbReference type="NCBIfam" id="TIGR01144">
    <property type="entry name" value="ATP_synt_b"/>
    <property type="match status" value="1"/>
</dbReference>
<feature type="transmembrane region" description="Helical" evidence="15">
    <location>
        <begin position="12"/>
        <end position="37"/>
    </location>
</feature>
<dbReference type="SUPFAM" id="SSF81573">
    <property type="entry name" value="F1F0 ATP synthase subunit B, membrane domain"/>
    <property type="match status" value="1"/>
</dbReference>
<dbReference type="CDD" id="cd06503">
    <property type="entry name" value="ATP-synt_Fo_b"/>
    <property type="match status" value="1"/>
</dbReference>
<dbReference type="Proteomes" id="UP000823865">
    <property type="component" value="Unassembled WGS sequence"/>
</dbReference>
<evidence type="ECO:0000256" key="15">
    <source>
        <dbReference type="HAMAP-Rule" id="MF_01398"/>
    </source>
</evidence>
<evidence type="ECO:0000256" key="3">
    <source>
        <dbReference type="ARBA" id="ARBA00022475"/>
    </source>
</evidence>
<dbReference type="PANTHER" id="PTHR33445">
    <property type="entry name" value="ATP SYNTHASE SUBUNIT B', CHLOROPLASTIC"/>
    <property type="match status" value="1"/>
</dbReference>
<evidence type="ECO:0000256" key="14">
    <source>
        <dbReference type="ARBA" id="ARBA00037847"/>
    </source>
</evidence>
<dbReference type="InterPro" id="IPR002146">
    <property type="entry name" value="ATP_synth_b/b'su_bac/chlpt"/>
</dbReference>
<keyword evidence="2 15" id="KW-0813">Transport</keyword>
<evidence type="ECO:0000256" key="16">
    <source>
        <dbReference type="RuleBase" id="RU003848"/>
    </source>
</evidence>
<comment type="caution">
    <text evidence="18">The sequence shown here is derived from an EMBL/GenBank/DDBJ whole genome shotgun (WGS) entry which is preliminary data.</text>
</comment>
<evidence type="ECO:0000256" key="12">
    <source>
        <dbReference type="ARBA" id="ARBA00025614"/>
    </source>
</evidence>
<evidence type="ECO:0000256" key="10">
    <source>
        <dbReference type="ARBA" id="ARBA00023310"/>
    </source>
</evidence>
<dbReference type="EMBL" id="JAHLFU010000229">
    <property type="protein sequence ID" value="MBU3854382.1"/>
    <property type="molecule type" value="Genomic_DNA"/>
</dbReference>
<evidence type="ECO:0000256" key="6">
    <source>
        <dbReference type="ARBA" id="ARBA00022781"/>
    </source>
</evidence>
<name>A0A9E2L7D7_9BACT</name>
<keyword evidence="7 15" id="KW-1133">Transmembrane helix</keyword>
<dbReference type="InterPro" id="IPR050059">
    <property type="entry name" value="ATP_synthase_B_chain"/>
</dbReference>
<gene>
    <name evidence="15 18" type="primary">atpF</name>
    <name evidence="18" type="ORF">H9789_11330</name>
</gene>
<evidence type="ECO:0000256" key="8">
    <source>
        <dbReference type="ARBA" id="ARBA00023065"/>
    </source>
</evidence>
<evidence type="ECO:0000256" key="2">
    <source>
        <dbReference type="ARBA" id="ARBA00022448"/>
    </source>
</evidence>
<evidence type="ECO:0000313" key="19">
    <source>
        <dbReference type="Proteomes" id="UP000823865"/>
    </source>
</evidence>
<dbReference type="GO" id="GO:0005886">
    <property type="term" value="C:plasma membrane"/>
    <property type="evidence" value="ECO:0007669"/>
    <property type="project" value="UniProtKB-SubCell"/>
</dbReference>
<reference evidence="18" key="2">
    <citation type="submission" date="2021-04" db="EMBL/GenBank/DDBJ databases">
        <authorList>
            <person name="Gilroy R."/>
        </authorList>
    </citation>
    <scope>NUCLEOTIDE SEQUENCE</scope>
    <source>
        <strain evidence="18">G3-2149</strain>
    </source>
</reference>
<evidence type="ECO:0000313" key="18">
    <source>
        <dbReference type="EMBL" id="MBU3854382.1"/>
    </source>
</evidence>
<dbReference type="GO" id="GO:0045259">
    <property type="term" value="C:proton-transporting ATP synthase complex"/>
    <property type="evidence" value="ECO:0007669"/>
    <property type="project" value="UniProtKB-KW"/>
</dbReference>
<dbReference type="Pfam" id="PF00430">
    <property type="entry name" value="ATP-synt_B"/>
    <property type="match status" value="1"/>
</dbReference>
<reference evidence="18" key="1">
    <citation type="journal article" date="2021" name="PeerJ">
        <title>Extensive microbial diversity within the chicken gut microbiome revealed by metagenomics and culture.</title>
        <authorList>
            <person name="Gilroy R."/>
            <person name="Ravi A."/>
            <person name="Getino M."/>
            <person name="Pursley I."/>
            <person name="Horton D.L."/>
            <person name="Alikhan N.F."/>
            <person name="Baker D."/>
            <person name="Gharbi K."/>
            <person name="Hall N."/>
            <person name="Watson M."/>
            <person name="Adriaenssens E.M."/>
            <person name="Foster-Nyarko E."/>
            <person name="Jarju S."/>
            <person name="Secka A."/>
            <person name="Antonio M."/>
            <person name="Oren A."/>
            <person name="Chaudhuri R.R."/>
            <person name="La Ragione R."/>
            <person name="Hildebrand F."/>
            <person name="Pallen M.J."/>
        </authorList>
    </citation>
    <scope>NUCLEOTIDE SEQUENCE</scope>
    <source>
        <strain evidence="18">G3-2149</strain>
    </source>
</reference>
<feature type="coiled-coil region" evidence="17">
    <location>
        <begin position="44"/>
        <end position="117"/>
    </location>
</feature>
<dbReference type="GO" id="GO:0012505">
    <property type="term" value="C:endomembrane system"/>
    <property type="evidence" value="ECO:0007669"/>
    <property type="project" value="UniProtKB-SubCell"/>
</dbReference>
<proteinExistence type="inferred from homology"/>
<dbReference type="PANTHER" id="PTHR33445:SF1">
    <property type="entry name" value="ATP SYNTHASE SUBUNIT B"/>
    <property type="match status" value="1"/>
</dbReference>
<evidence type="ECO:0000256" key="17">
    <source>
        <dbReference type="SAM" id="Coils"/>
    </source>
</evidence>
<comment type="function">
    <text evidence="11 15">F(1)F(0) ATP synthase produces ATP from ADP in the presence of a proton or sodium gradient. F-type ATPases consist of two structural domains, F(1) containing the extramembraneous catalytic core and F(0) containing the membrane proton channel, linked together by a central stalk and a peripheral stalk. During catalysis, ATP synthesis in the catalytic domain of F(1) is coupled via a rotary mechanism of the central stalk subunits to proton translocation.</text>
</comment>